<dbReference type="GeneID" id="36396119"/>
<proteinExistence type="predicted"/>
<name>A0A0P1ATD1_PLAHL</name>
<dbReference type="RefSeq" id="XP_024581091.1">
    <property type="nucleotide sequence ID" value="XM_024730855.1"/>
</dbReference>
<keyword evidence="2" id="KW-1185">Reference proteome</keyword>
<dbReference type="EMBL" id="CCYD01001336">
    <property type="protein sequence ID" value="CEG44722.1"/>
    <property type="molecule type" value="Genomic_DNA"/>
</dbReference>
<organism evidence="1 2">
    <name type="scientific">Plasmopara halstedii</name>
    <name type="common">Downy mildew of sunflower</name>
    <dbReference type="NCBI Taxonomy" id="4781"/>
    <lineage>
        <taxon>Eukaryota</taxon>
        <taxon>Sar</taxon>
        <taxon>Stramenopiles</taxon>
        <taxon>Oomycota</taxon>
        <taxon>Peronosporomycetes</taxon>
        <taxon>Peronosporales</taxon>
        <taxon>Peronosporaceae</taxon>
        <taxon>Plasmopara</taxon>
    </lineage>
</organism>
<accession>A0A0P1ATD1</accession>
<reference evidence="2" key="1">
    <citation type="submission" date="2014-09" db="EMBL/GenBank/DDBJ databases">
        <authorList>
            <person name="Sharma Rahul"/>
            <person name="Thines Marco"/>
        </authorList>
    </citation>
    <scope>NUCLEOTIDE SEQUENCE [LARGE SCALE GENOMIC DNA]</scope>
</reference>
<evidence type="ECO:0000313" key="1">
    <source>
        <dbReference type="EMBL" id="CEG44722.1"/>
    </source>
</evidence>
<evidence type="ECO:0000313" key="2">
    <source>
        <dbReference type="Proteomes" id="UP000054928"/>
    </source>
</evidence>
<protein>
    <submittedName>
        <fullName evidence="1">Uncharacterized protein</fullName>
    </submittedName>
</protein>
<dbReference type="Proteomes" id="UP000054928">
    <property type="component" value="Unassembled WGS sequence"/>
</dbReference>
<dbReference type="AlphaFoldDB" id="A0A0P1ATD1"/>
<sequence>MALQYKKTDRGAHEARFLGLRALRSSSYPHPAPFDTFYEDRRGVEPNQQRLFRIARDDL</sequence>